<dbReference type="Proteomes" id="UP000440367">
    <property type="component" value="Unassembled WGS sequence"/>
</dbReference>
<dbReference type="EMBL" id="QXGA01001006">
    <property type="protein sequence ID" value="KAE9132219.1"/>
    <property type="molecule type" value="Genomic_DNA"/>
</dbReference>
<dbReference type="EMBL" id="QXGC01001095">
    <property type="protein sequence ID" value="KAE9211421.1"/>
    <property type="molecule type" value="Genomic_DNA"/>
</dbReference>
<evidence type="ECO:0000313" key="16">
    <source>
        <dbReference type="EMBL" id="KAE9298976.1"/>
    </source>
</evidence>
<reference evidence="24 25" key="1">
    <citation type="submission" date="2018-09" db="EMBL/GenBank/DDBJ databases">
        <title>Genomic investigation of the strawberry pathogen Phytophthora fragariae indicates pathogenicity is determined by transcriptional variation in three key races.</title>
        <authorList>
            <person name="Adams T.M."/>
            <person name="Armitage A.D."/>
            <person name="Sobczyk M.K."/>
            <person name="Bates H.J."/>
            <person name="Dunwell J.M."/>
            <person name="Nellist C.F."/>
            <person name="Harrison R.J."/>
        </authorList>
    </citation>
    <scope>NUCLEOTIDE SEQUENCE [LARGE SCALE GENOMIC DNA]</scope>
    <source>
        <strain evidence="16 20">A4</strain>
        <strain evidence="13 21">BC-1</strain>
        <strain evidence="11 25">BC-23</strain>
        <strain evidence="9 19">NOV-27</strain>
        <strain evidence="8 22">NOV-5</strain>
        <strain evidence="6 23">NOV-71</strain>
        <strain evidence="15 26">NOV-77</strain>
        <strain evidence="2 18">NOV-9</strain>
        <strain evidence="5 27">ONT-3</strain>
        <strain evidence="4 24">SCRP245</strain>
    </source>
</reference>
<evidence type="ECO:0000313" key="12">
    <source>
        <dbReference type="EMBL" id="KAE9211421.1"/>
    </source>
</evidence>
<evidence type="ECO:0000313" key="26">
    <source>
        <dbReference type="Proteomes" id="UP000486351"/>
    </source>
</evidence>
<proteinExistence type="predicted"/>
<dbReference type="Proteomes" id="UP000429523">
    <property type="component" value="Unassembled WGS sequence"/>
</dbReference>
<dbReference type="EMBL" id="QXFZ01001073">
    <property type="protein sequence ID" value="KAE9097652.1"/>
    <property type="molecule type" value="Genomic_DNA"/>
</dbReference>
<evidence type="ECO:0000313" key="6">
    <source>
        <dbReference type="EMBL" id="KAE9097652.1"/>
    </source>
</evidence>
<evidence type="ECO:0000313" key="10">
    <source>
        <dbReference type="EMBL" id="KAE9198446.1"/>
    </source>
</evidence>
<evidence type="ECO:0000313" key="8">
    <source>
        <dbReference type="EMBL" id="KAE9132219.1"/>
    </source>
</evidence>
<evidence type="ECO:0000313" key="23">
    <source>
        <dbReference type="Proteomes" id="UP000441208"/>
    </source>
</evidence>
<evidence type="ECO:0000313" key="27">
    <source>
        <dbReference type="Proteomes" id="UP000488956"/>
    </source>
</evidence>
<dbReference type="EMBL" id="QXGC01001095">
    <property type="protein sequence ID" value="KAE9211420.1"/>
    <property type="molecule type" value="Genomic_DNA"/>
</dbReference>
<evidence type="ECO:0000313" key="14">
    <source>
        <dbReference type="EMBL" id="KAE9214095.1"/>
    </source>
</evidence>
<gene>
    <name evidence="17" type="ORF">PF001_g15662</name>
    <name evidence="16" type="ORF">PF001_g15664</name>
    <name evidence="14" type="ORF">PF002_g17764</name>
    <name evidence="13" type="ORF">PF002_g17766</name>
    <name evidence="12" type="ORF">PF004_g15918</name>
    <name evidence="11" type="ORF">PF004_g15919</name>
    <name evidence="9" type="ORF">PF005_g16136</name>
    <name evidence="10" type="ORF">PF005_g16138</name>
    <name evidence="8" type="ORF">PF006_g15331</name>
    <name evidence="7" type="ORF">PF007_g16547</name>
    <name evidence="6" type="ORF">PF007_g16549</name>
    <name evidence="15" type="ORF">PF008_g32228</name>
    <name evidence="2" type="ORF">PF009_g16249</name>
    <name evidence="5" type="ORF">PF010_g32006</name>
    <name evidence="3" type="ORF">PF011_g20852</name>
    <name evidence="4" type="ORF">PF011_g20853</name>
</gene>
<evidence type="ECO:0000313" key="20">
    <source>
        <dbReference type="Proteomes" id="UP000437068"/>
    </source>
</evidence>
<sequence>MILVVMVFAVFLDRTPRAKTLLKCDVVGIKCTRKVGKCMPRYHRRTHLCTIGLSPNLVCV</sequence>
<dbReference type="EMBL" id="QXFW01001916">
    <property type="protein sequence ID" value="KAE8984243.1"/>
    <property type="molecule type" value="Genomic_DNA"/>
</dbReference>
<dbReference type="Proteomes" id="UP000437068">
    <property type="component" value="Unassembled WGS sequence"/>
</dbReference>
<dbReference type="Proteomes" id="UP000433483">
    <property type="component" value="Unassembled WGS sequence"/>
</dbReference>
<evidence type="ECO:0000313" key="13">
    <source>
        <dbReference type="EMBL" id="KAE9214093.1"/>
    </source>
</evidence>
<dbReference type="EMBL" id="QXGF01000979">
    <property type="protein sequence ID" value="KAE8933757.1"/>
    <property type="molecule type" value="Genomic_DNA"/>
</dbReference>
<keyword evidence="1" id="KW-0732">Signal</keyword>
<evidence type="ECO:0000313" key="18">
    <source>
        <dbReference type="Proteomes" id="UP000429523"/>
    </source>
</evidence>
<evidence type="ECO:0000256" key="1">
    <source>
        <dbReference type="SAM" id="SignalP"/>
    </source>
</evidence>
<dbReference type="EMBL" id="QXGD01001122">
    <property type="protein sequence ID" value="KAE9214095.1"/>
    <property type="molecule type" value="Genomic_DNA"/>
</dbReference>
<dbReference type="EMBL" id="QXFX01008274">
    <property type="protein sequence ID" value="KAE9055826.1"/>
    <property type="molecule type" value="Genomic_DNA"/>
</dbReference>
<evidence type="ECO:0000313" key="4">
    <source>
        <dbReference type="EMBL" id="KAE8984244.1"/>
    </source>
</evidence>
<evidence type="ECO:0000313" key="3">
    <source>
        <dbReference type="EMBL" id="KAE8984243.1"/>
    </source>
</evidence>
<evidence type="ECO:0000313" key="5">
    <source>
        <dbReference type="EMBL" id="KAE9055826.1"/>
    </source>
</evidence>
<evidence type="ECO:0000313" key="15">
    <source>
        <dbReference type="EMBL" id="KAE9263992.1"/>
    </source>
</evidence>
<dbReference type="AlphaFoldDB" id="A0A6A3IW29"/>
<evidence type="ECO:0000313" key="11">
    <source>
        <dbReference type="EMBL" id="KAE9211420.1"/>
    </source>
</evidence>
<evidence type="ECO:0000313" key="24">
    <source>
        <dbReference type="Proteomes" id="UP000460718"/>
    </source>
</evidence>
<comment type="caution">
    <text evidence="4">The sequence shown here is derived from an EMBL/GenBank/DDBJ whole genome shotgun (WGS) entry which is preliminary data.</text>
</comment>
<dbReference type="Proteomes" id="UP000486351">
    <property type="component" value="Unassembled WGS sequence"/>
</dbReference>
<dbReference type="Proteomes" id="UP000441208">
    <property type="component" value="Unassembled WGS sequence"/>
</dbReference>
<evidence type="ECO:0000313" key="19">
    <source>
        <dbReference type="Proteomes" id="UP000433483"/>
    </source>
</evidence>
<organism evidence="4 24">
    <name type="scientific">Phytophthora fragariae</name>
    <dbReference type="NCBI Taxonomy" id="53985"/>
    <lineage>
        <taxon>Eukaryota</taxon>
        <taxon>Sar</taxon>
        <taxon>Stramenopiles</taxon>
        <taxon>Oomycota</taxon>
        <taxon>Peronosporomycetes</taxon>
        <taxon>Peronosporales</taxon>
        <taxon>Peronosporaceae</taxon>
        <taxon>Phytophthora</taxon>
    </lineage>
</organism>
<evidence type="ECO:0000313" key="21">
    <source>
        <dbReference type="Proteomes" id="UP000440367"/>
    </source>
</evidence>
<evidence type="ECO:0000313" key="22">
    <source>
        <dbReference type="Proteomes" id="UP000440732"/>
    </source>
</evidence>
<dbReference type="EMBL" id="QXFY01008538">
    <property type="protein sequence ID" value="KAE9263992.1"/>
    <property type="molecule type" value="Genomic_DNA"/>
</dbReference>
<dbReference type="Proteomes" id="UP000460718">
    <property type="component" value="Unassembled WGS sequence"/>
</dbReference>
<dbReference type="Proteomes" id="UP000476176">
    <property type="component" value="Unassembled WGS sequence"/>
</dbReference>
<feature type="chain" id="PRO_5036379782" evidence="1">
    <location>
        <begin position="19"/>
        <end position="60"/>
    </location>
</feature>
<dbReference type="EMBL" id="QXGE01001031">
    <property type="protein sequence ID" value="KAE9298980.1"/>
    <property type="molecule type" value="Genomic_DNA"/>
</dbReference>
<name>A0A6A3IW29_9STRA</name>
<evidence type="ECO:0000313" key="25">
    <source>
        <dbReference type="Proteomes" id="UP000476176"/>
    </source>
</evidence>
<evidence type="ECO:0000313" key="9">
    <source>
        <dbReference type="EMBL" id="KAE9198441.1"/>
    </source>
</evidence>
<dbReference type="EMBL" id="QXGE01001031">
    <property type="protein sequence ID" value="KAE9298976.1"/>
    <property type="molecule type" value="Genomic_DNA"/>
</dbReference>
<dbReference type="Proteomes" id="UP000440732">
    <property type="component" value="Unassembled WGS sequence"/>
</dbReference>
<evidence type="ECO:0000313" key="7">
    <source>
        <dbReference type="EMBL" id="KAE9097654.1"/>
    </source>
</evidence>
<dbReference type="EMBL" id="QXGB01001037">
    <property type="protein sequence ID" value="KAE9198446.1"/>
    <property type="molecule type" value="Genomic_DNA"/>
</dbReference>
<dbReference type="EMBL" id="QXGB01001037">
    <property type="protein sequence ID" value="KAE9198441.1"/>
    <property type="molecule type" value="Genomic_DNA"/>
</dbReference>
<protein>
    <submittedName>
        <fullName evidence="4">Uncharacterized protein</fullName>
    </submittedName>
</protein>
<feature type="signal peptide" evidence="1">
    <location>
        <begin position="1"/>
        <end position="18"/>
    </location>
</feature>
<dbReference type="Proteomes" id="UP000488956">
    <property type="component" value="Unassembled WGS sequence"/>
</dbReference>
<keyword evidence="19" id="KW-1185">Reference proteome</keyword>
<evidence type="ECO:0000313" key="2">
    <source>
        <dbReference type="EMBL" id="KAE8933757.1"/>
    </source>
</evidence>
<evidence type="ECO:0000313" key="17">
    <source>
        <dbReference type="EMBL" id="KAE9298980.1"/>
    </source>
</evidence>
<dbReference type="EMBL" id="QXFZ01001073">
    <property type="protein sequence ID" value="KAE9097654.1"/>
    <property type="molecule type" value="Genomic_DNA"/>
</dbReference>
<dbReference type="EMBL" id="QXFW01001916">
    <property type="protein sequence ID" value="KAE8984244.1"/>
    <property type="molecule type" value="Genomic_DNA"/>
</dbReference>
<dbReference type="EMBL" id="QXGD01001122">
    <property type="protein sequence ID" value="KAE9214093.1"/>
    <property type="molecule type" value="Genomic_DNA"/>
</dbReference>
<accession>A0A6A3IW29</accession>